<protein>
    <submittedName>
        <fullName evidence="2">Uncharacterized protein</fullName>
    </submittedName>
</protein>
<dbReference type="InterPro" id="IPR052590">
    <property type="entry name" value="Stress/Virulence-Domain"/>
</dbReference>
<accession>A0A6A5ZR66</accession>
<dbReference type="Proteomes" id="UP000799770">
    <property type="component" value="Unassembled WGS sequence"/>
</dbReference>
<gene>
    <name evidence="2" type="ORF">BDV96DRAFT_128432</name>
</gene>
<feature type="region of interest" description="Disordered" evidence="1">
    <location>
        <begin position="19"/>
        <end position="106"/>
    </location>
</feature>
<dbReference type="PANTHER" id="PTHR36569:SF5">
    <property type="entry name" value="CONIDIATION-SPECIFIC PROTEIN 10 (EUROFUNG)"/>
    <property type="match status" value="1"/>
</dbReference>
<dbReference type="AlphaFoldDB" id="A0A6A5ZR66"/>
<feature type="compositionally biased region" description="Basic and acidic residues" evidence="1">
    <location>
        <begin position="64"/>
        <end position="85"/>
    </location>
</feature>
<evidence type="ECO:0000313" key="2">
    <source>
        <dbReference type="EMBL" id="KAF2121746.1"/>
    </source>
</evidence>
<evidence type="ECO:0000256" key="1">
    <source>
        <dbReference type="SAM" id="MobiDB-lite"/>
    </source>
</evidence>
<organism evidence="2 3">
    <name type="scientific">Lophiotrema nucula</name>
    <dbReference type="NCBI Taxonomy" id="690887"/>
    <lineage>
        <taxon>Eukaryota</taxon>
        <taxon>Fungi</taxon>
        <taxon>Dikarya</taxon>
        <taxon>Ascomycota</taxon>
        <taxon>Pezizomycotina</taxon>
        <taxon>Dothideomycetes</taxon>
        <taxon>Pleosporomycetidae</taxon>
        <taxon>Pleosporales</taxon>
        <taxon>Lophiotremataceae</taxon>
        <taxon>Lophiotrema</taxon>
    </lineage>
</organism>
<keyword evidence="3" id="KW-1185">Reference proteome</keyword>
<dbReference type="InterPro" id="IPR019626">
    <property type="entry name" value="Stress-induced_KGG_rpt"/>
</dbReference>
<dbReference type="PANTHER" id="PTHR36569">
    <property type="match status" value="1"/>
</dbReference>
<dbReference type="OrthoDB" id="2137750at2759"/>
<dbReference type="EMBL" id="ML977311">
    <property type="protein sequence ID" value="KAF2121746.1"/>
    <property type="molecule type" value="Genomic_DNA"/>
</dbReference>
<reference evidence="2" key="1">
    <citation type="journal article" date="2020" name="Stud. Mycol.">
        <title>101 Dothideomycetes genomes: a test case for predicting lifestyles and emergence of pathogens.</title>
        <authorList>
            <person name="Haridas S."/>
            <person name="Albert R."/>
            <person name="Binder M."/>
            <person name="Bloem J."/>
            <person name="Labutti K."/>
            <person name="Salamov A."/>
            <person name="Andreopoulos B."/>
            <person name="Baker S."/>
            <person name="Barry K."/>
            <person name="Bills G."/>
            <person name="Bluhm B."/>
            <person name="Cannon C."/>
            <person name="Castanera R."/>
            <person name="Culley D."/>
            <person name="Daum C."/>
            <person name="Ezra D."/>
            <person name="Gonzalez J."/>
            <person name="Henrissat B."/>
            <person name="Kuo A."/>
            <person name="Liang C."/>
            <person name="Lipzen A."/>
            <person name="Lutzoni F."/>
            <person name="Magnuson J."/>
            <person name="Mondo S."/>
            <person name="Nolan M."/>
            <person name="Ohm R."/>
            <person name="Pangilinan J."/>
            <person name="Park H.-J."/>
            <person name="Ramirez L."/>
            <person name="Alfaro M."/>
            <person name="Sun H."/>
            <person name="Tritt A."/>
            <person name="Yoshinaga Y."/>
            <person name="Zwiers L.-H."/>
            <person name="Turgeon B."/>
            <person name="Goodwin S."/>
            <person name="Spatafora J."/>
            <person name="Crous P."/>
            <person name="Grigoriev I."/>
        </authorList>
    </citation>
    <scope>NUCLEOTIDE SEQUENCE</scope>
    <source>
        <strain evidence="2">CBS 627.86</strain>
    </source>
</reference>
<evidence type="ECO:0000313" key="3">
    <source>
        <dbReference type="Proteomes" id="UP000799770"/>
    </source>
</evidence>
<dbReference type="Pfam" id="PF10685">
    <property type="entry name" value="KGG"/>
    <property type="match status" value="1"/>
</dbReference>
<feature type="compositionally biased region" description="Basic and acidic residues" evidence="1">
    <location>
        <begin position="19"/>
        <end position="43"/>
    </location>
</feature>
<sequence length="106" mass="11349">MADSNPRNFANLPKEELKEIASKGGKAAHEDQSQAEELGDRNPDGTFVKGTDLPKELGAIGGHVAHEHQIEKDGRNPDGTFKEGSKLAQELGAKGGHVAHENTEKK</sequence>
<name>A0A6A5ZR66_9PLEO</name>
<proteinExistence type="predicted"/>